<dbReference type="Pfam" id="PF01402">
    <property type="entry name" value="RHH_1"/>
    <property type="match status" value="1"/>
</dbReference>
<dbReference type="InterPro" id="IPR002145">
    <property type="entry name" value="CopG"/>
</dbReference>
<name>A0A1G9ZWB7_ALLAB</name>
<dbReference type="AlphaFoldDB" id="A0A1G9ZWB7"/>
<protein>
    <submittedName>
        <fullName evidence="2">Ribbon-helix-helix protein, copG family</fullName>
    </submittedName>
</protein>
<organism evidence="2 3">
    <name type="scientific">Allokutzneria albata</name>
    <name type="common">Kibdelosporangium albatum</name>
    <dbReference type="NCBI Taxonomy" id="211114"/>
    <lineage>
        <taxon>Bacteria</taxon>
        <taxon>Bacillati</taxon>
        <taxon>Actinomycetota</taxon>
        <taxon>Actinomycetes</taxon>
        <taxon>Pseudonocardiales</taxon>
        <taxon>Pseudonocardiaceae</taxon>
        <taxon>Allokutzneria</taxon>
    </lineage>
</organism>
<sequence length="65" mass="7570">MAMTLRLTDEETEALRLAAERERRSMQDIARRAIREYVNRRNATRDAALARIVAEDAELLKRLAQ</sequence>
<keyword evidence="3" id="KW-1185">Reference proteome</keyword>
<dbReference type="eggNOG" id="ENOG5033EV5">
    <property type="taxonomic scope" value="Bacteria"/>
</dbReference>
<gene>
    <name evidence="2" type="ORF">SAMN04489726_5708</name>
</gene>
<feature type="domain" description="Ribbon-helix-helix protein CopG" evidence="1">
    <location>
        <begin position="4"/>
        <end position="40"/>
    </location>
</feature>
<dbReference type="Proteomes" id="UP000183376">
    <property type="component" value="Chromosome I"/>
</dbReference>
<dbReference type="GO" id="GO:0006355">
    <property type="term" value="P:regulation of DNA-templated transcription"/>
    <property type="evidence" value="ECO:0007669"/>
    <property type="project" value="InterPro"/>
</dbReference>
<dbReference type="InterPro" id="IPR010985">
    <property type="entry name" value="Ribbon_hlx_hlx"/>
</dbReference>
<dbReference type="STRING" id="211114.SAMN04489726_5708"/>
<reference evidence="2 3" key="1">
    <citation type="submission" date="2016-10" db="EMBL/GenBank/DDBJ databases">
        <authorList>
            <person name="de Groot N.N."/>
        </authorList>
    </citation>
    <scope>NUCLEOTIDE SEQUENCE [LARGE SCALE GENOMIC DNA]</scope>
    <source>
        <strain evidence="2 3">DSM 44149</strain>
    </source>
</reference>
<dbReference type="SUPFAM" id="SSF47598">
    <property type="entry name" value="Ribbon-helix-helix"/>
    <property type="match status" value="1"/>
</dbReference>
<dbReference type="RefSeq" id="WP_030427829.1">
    <property type="nucleotide sequence ID" value="NZ_JOEF01000003.1"/>
</dbReference>
<accession>A0A1G9ZWB7</accession>
<evidence type="ECO:0000313" key="3">
    <source>
        <dbReference type="Proteomes" id="UP000183376"/>
    </source>
</evidence>
<dbReference type="EMBL" id="LT629701">
    <property type="protein sequence ID" value="SDN24826.1"/>
    <property type="molecule type" value="Genomic_DNA"/>
</dbReference>
<evidence type="ECO:0000313" key="2">
    <source>
        <dbReference type="EMBL" id="SDN24826.1"/>
    </source>
</evidence>
<evidence type="ECO:0000259" key="1">
    <source>
        <dbReference type="Pfam" id="PF01402"/>
    </source>
</evidence>
<proteinExistence type="predicted"/>